<feature type="transmembrane region" description="Helical" evidence="8">
    <location>
        <begin position="293"/>
        <end position="313"/>
    </location>
</feature>
<gene>
    <name evidence="9" type="ORF">PVAND_002366</name>
</gene>
<evidence type="ECO:0000256" key="4">
    <source>
        <dbReference type="ARBA" id="ARBA00022989"/>
    </source>
</evidence>
<evidence type="ECO:0000256" key="3">
    <source>
        <dbReference type="ARBA" id="ARBA00022692"/>
    </source>
</evidence>
<dbReference type="Proteomes" id="UP001107558">
    <property type="component" value="Chromosome 3"/>
</dbReference>
<feature type="transmembrane region" description="Helical" evidence="8">
    <location>
        <begin position="353"/>
        <end position="372"/>
    </location>
</feature>
<keyword evidence="3 8" id="KW-0812">Transmembrane</keyword>
<evidence type="ECO:0000256" key="7">
    <source>
        <dbReference type="ARBA" id="ARBA00023180"/>
    </source>
</evidence>
<keyword evidence="6" id="KW-0675">Receptor</keyword>
<evidence type="ECO:0000256" key="2">
    <source>
        <dbReference type="ARBA" id="ARBA00022475"/>
    </source>
</evidence>
<reference evidence="9" key="1">
    <citation type="submission" date="2021-03" db="EMBL/GenBank/DDBJ databases">
        <title>Chromosome level genome of the anhydrobiotic midge Polypedilum vanderplanki.</title>
        <authorList>
            <person name="Yoshida Y."/>
            <person name="Kikawada T."/>
            <person name="Gusev O."/>
        </authorList>
    </citation>
    <scope>NUCLEOTIDE SEQUENCE</scope>
    <source>
        <strain evidence="9">NIAS01</strain>
        <tissue evidence="9">Whole body or cell culture</tissue>
    </source>
</reference>
<dbReference type="Gene3D" id="1.10.287.70">
    <property type="match status" value="1"/>
</dbReference>
<protein>
    <recommendedName>
        <fullName evidence="11">Ionotropic receptor</fullName>
    </recommendedName>
</protein>
<dbReference type="AlphaFoldDB" id="A0A9J6BR86"/>
<proteinExistence type="predicted"/>
<evidence type="ECO:0000313" key="10">
    <source>
        <dbReference type="Proteomes" id="UP001107558"/>
    </source>
</evidence>
<evidence type="ECO:0000256" key="5">
    <source>
        <dbReference type="ARBA" id="ARBA00023136"/>
    </source>
</evidence>
<dbReference type="OrthoDB" id="6614738at2759"/>
<keyword evidence="7" id="KW-0325">Glycoprotein</keyword>
<evidence type="ECO:0008006" key="11">
    <source>
        <dbReference type="Google" id="ProtNLM"/>
    </source>
</evidence>
<keyword evidence="10" id="KW-1185">Reference proteome</keyword>
<accession>A0A9J6BR86</accession>
<evidence type="ECO:0000313" key="9">
    <source>
        <dbReference type="EMBL" id="KAG5672224.1"/>
    </source>
</evidence>
<keyword evidence="2" id="KW-1003">Cell membrane</keyword>
<dbReference type="PANTHER" id="PTHR42643:SF30">
    <property type="entry name" value="IONOTROPIC RECEPTOR 40A-RELATED"/>
    <property type="match status" value="1"/>
</dbReference>
<dbReference type="InterPro" id="IPR052192">
    <property type="entry name" value="Insect_Ionotropic_Sensory_Rcpt"/>
</dbReference>
<keyword evidence="4 8" id="KW-1133">Transmembrane helix</keyword>
<comment type="caution">
    <text evidence="9">The sequence shown here is derived from an EMBL/GenBank/DDBJ whole genome shotgun (WGS) entry which is preliminary data.</text>
</comment>
<dbReference type="EMBL" id="JADBJN010000003">
    <property type="protein sequence ID" value="KAG5672224.1"/>
    <property type="molecule type" value="Genomic_DNA"/>
</dbReference>
<feature type="transmembrane region" description="Helical" evidence="8">
    <location>
        <begin position="539"/>
        <end position="560"/>
    </location>
</feature>
<dbReference type="GO" id="GO:0005886">
    <property type="term" value="C:plasma membrane"/>
    <property type="evidence" value="ECO:0007669"/>
    <property type="project" value="UniProtKB-SubCell"/>
</dbReference>
<sequence>MEQFKKSDSISQAITDVIEEFYIKQDIKYNITVIQPVSSTYSEIIDKTFMKMNKSQLIFTHNKRIISNETIIYVNSATIFFLDETMQEIENFDFRKYISVITTNSINLKFLTYKVTCENLNSSNVLYDKNVTKEAFSMYSYFICQQNDETVDLLTHSWFEYNSCNKRKVITINRFDLKTKKWEKPLKNHQKFKNLNGCEIRIEEKSKYCNRYDSSGKLIAAYEPFWRMLAKYANFTLKMLNKNETDPHLIVYLKRNERLRPVTSVFTSLSLSLITTRSESYSDYEKLLLPFDLITWMLLLCTFGIAFFIIFIINQMNQNIREFVYGKGIKTPSLNVISTFFGYSQTKLPKTNFARFILINFVLFCFMVRTLYQGVIFDYMNSDMQKMQPQTIDEVFQRGYKILAHNTHSTIVLNNSVKKEWQKQIFRYAIRYEHLFEDICEILENDEPKIAILTNEHINMLLKFQCKKIPNKVKEIAFTVPLGYGMTLNHFLYESTVDIIQPMIEHGFLKHFYDSWLYWYLIKYVPDNSNNSKALSLNDLGFCFNILLIISLLAIIVFFVEMIKGKRKNNHSLMKKNHKNSIEKIKKRKSIFNILRSNSKLAKRKTKKLNSKKSVLIVKEYKGNVLNKTRNDSNNSKGNLKINQNFQQQKIQKSEKIEAISSKYEYSIQNEKIEILKLD</sequence>
<organism evidence="9 10">
    <name type="scientific">Polypedilum vanderplanki</name>
    <name type="common">Sleeping chironomid midge</name>
    <dbReference type="NCBI Taxonomy" id="319348"/>
    <lineage>
        <taxon>Eukaryota</taxon>
        <taxon>Metazoa</taxon>
        <taxon>Ecdysozoa</taxon>
        <taxon>Arthropoda</taxon>
        <taxon>Hexapoda</taxon>
        <taxon>Insecta</taxon>
        <taxon>Pterygota</taxon>
        <taxon>Neoptera</taxon>
        <taxon>Endopterygota</taxon>
        <taxon>Diptera</taxon>
        <taxon>Nematocera</taxon>
        <taxon>Chironomoidea</taxon>
        <taxon>Chironomidae</taxon>
        <taxon>Chironominae</taxon>
        <taxon>Polypedilum</taxon>
        <taxon>Polypedilum</taxon>
    </lineage>
</organism>
<keyword evidence="5 8" id="KW-0472">Membrane</keyword>
<dbReference type="PANTHER" id="PTHR42643">
    <property type="entry name" value="IONOTROPIC RECEPTOR 20A-RELATED"/>
    <property type="match status" value="1"/>
</dbReference>
<evidence type="ECO:0000256" key="6">
    <source>
        <dbReference type="ARBA" id="ARBA00023170"/>
    </source>
</evidence>
<comment type="subcellular location">
    <subcellularLocation>
        <location evidence="1">Cell membrane</location>
        <topology evidence="1">Multi-pass membrane protein</topology>
    </subcellularLocation>
</comment>
<evidence type="ECO:0000256" key="8">
    <source>
        <dbReference type="SAM" id="Phobius"/>
    </source>
</evidence>
<evidence type="ECO:0000256" key="1">
    <source>
        <dbReference type="ARBA" id="ARBA00004651"/>
    </source>
</evidence>
<name>A0A9J6BR86_POLVA</name>